<evidence type="ECO:0000313" key="1">
    <source>
        <dbReference type="EMBL" id="SVC67180.1"/>
    </source>
</evidence>
<dbReference type="AlphaFoldDB" id="A0A382P2T2"/>
<organism evidence="1">
    <name type="scientific">marine metagenome</name>
    <dbReference type="NCBI Taxonomy" id="408172"/>
    <lineage>
        <taxon>unclassified sequences</taxon>
        <taxon>metagenomes</taxon>
        <taxon>ecological metagenomes</taxon>
    </lineage>
</organism>
<name>A0A382P2T2_9ZZZZ</name>
<reference evidence="1" key="1">
    <citation type="submission" date="2018-05" db="EMBL/GenBank/DDBJ databases">
        <authorList>
            <person name="Lanie J.A."/>
            <person name="Ng W.-L."/>
            <person name="Kazmierczak K.M."/>
            <person name="Andrzejewski T.M."/>
            <person name="Davidsen T.M."/>
            <person name="Wayne K.J."/>
            <person name="Tettelin H."/>
            <person name="Glass J.I."/>
            <person name="Rusch D."/>
            <person name="Podicherti R."/>
            <person name="Tsui H.-C.T."/>
            <person name="Winkler M.E."/>
        </authorList>
    </citation>
    <scope>NUCLEOTIDE SEQUENCE</scope>
</reference>
<dbReference type="EMBL" id="UINC01104200">
    <property type="protein sequence ID" value="SVC67180.1"/>
    <property type="molecule type" value="Genomic_DNA"/>
</dbReference>
<proteinExistence type="predicted"/>
<protein>
    <submittedName>
        <fullName evidence="1">Uncharacterized protein</fullName>
    </submittedName>
</protein>
<feature type="non-terminal residue" evidence="1">
    <location>
        <position position="56"/>
    </location>
</feature>
<gene>
    <name evidence="1" type="ORF">METZ01_LOCUS320034</name>
</gene>
<sequence>MASYSAQVASIHRQFQAALKRAKSRQAVLNCYWKHKAQHEKLLKKHLKEEIAQVNR</sequence>
<accession>A0A382P2T2</accession>